<accession>A0ABD2BZF0</accession>
<evidence type="ECO:0000313" key="2">
    <source>
        <dbReference type="Proteomes" id="UP001607303"/>
    </source>
</evidence>
<name>A0ABD2BZF0_VESMC</name>
<gene>
    <name evidence="1" type="ORF">V1477_011517</name>
</gene>
<comment type="caution">
    <text evidence="1">The sequence shown here is derived from an EMBL/GenBank/DDBJ whole genome shotgun (WGS) entry which is preliminary data.</text>
</comment>
<dbReference type="Proteomes" id="UP001607303">
    <property type="component" value="Unassembled WGS sequence"/>
</dbReference>
<evidence type="ECO:0008006" key="3">
    <source>
        <dbReference type="Google" id="ProtNLM"/>
    </source>
</evidence>
<proteinExistence type="predicted"/>
<dbReference type="EMBL" id="JAYRBN010000063">
    <property type="protein sequence ID" value="KAL2738158.1"/>
    <property type="molecule type" value="Genomic_DNA"/>
</dbReference>
<protein>
    <recommendedName>
        <fullName evidence="3">Homing endonuclease LAGLIDADG domain-containing protein</fullName>
    </recommendedName>
</protein>
<evidence type="ECO:0000313" key="1">
    <source>
        <dbReference type="EMBL" id="KAL2738158.1"/>
    </source>
</evidence>
<keyword evidence="2" id="KW-1185">Reference proteome</keyword>
<reference evidence="1 2" key="1">
    <citation type="journal article" date="2024" name="Ann. Entomol. Soc. Am.">
        <title>Genomic analyses of the southern and eastern yellowjacket wasps (Hymenoptera: Vespidae) reveal evolutionary signatures of social life.</title>
        <authorList>
            <person name="Catto M.A."/>
            <person name="Caine P.B."/>
            <person name="Orr S.E."/>
            <person name="Hunt B.G."/>
            <person name="Goodisman M.A.D."/>
        </authorList>
    </citation>
    <scope>NUCLEOTIDE SEQUENCE [LARGE SCALE GENOMIC DNA]</scope>
    <source>
        <strain evidence="1">232</strain>
        <tissue evidence="1">Head and thorax</tissue>
    </source>
</reference>
<organism evidence="1 2">
    <name type="scientific">Vespula maculifrons</name>
    <name type="common">Eastern yellow jacket</name>
    <name type="synonym">Wasp</name>
    <dbReference type="NCBI Taxonomy" id="7453"/>
    <lineage>
        <taxon>Eukaryota</taxon>
        <taxon>Metazoa</taxon>
        <taxon>Ecdysozoa</taxon>
        <taxon>Arthropoda</taxon>
        <taxon>Hexapoda</taxon>
        <taxon>Insecta</taxon>
        <taxon>Pterygota</taxon>
        <taxon>Neoptera</taxon>
        <taxon>Endopterygota</taxon>
        <taxon>Hymenoptera</taxon>
        <taxon>Apocrita</taxon>
        <taxon>Aculeata</taxon>
        <taxon>Vespoidea</taxon>
        <taxon>Vespidae</taxon>
        <taxon>Vespinae</taxon>
        <taxon>Vespula</taxon>
    </lineage>
</organism>
<sequence length="147" mass="16733">MKELTSEAGFINKFKVSDAWSSCVITDRCFKYSGQTKASKYPGTSAGQYVLMLLRFQHSSLVNVRKYLSSHKFEIGLNPNNKKPSNINTRLNFFSDLSDFFGLDSIKFKISEYILFISKLDKISHSLAKVLFPLHVTPEIPTINQDI</sequence>
<dbReference type="AlphaFoldDB" id="A0ABD2BZF0"/>